<dbReference type="Pfam" id="PF19040">
    <property type="entry name" value="SGNH"/>
    <property type="match status" value="1"/>
</dbReference>
<protein>
    <submittedName>
        <fullName evidence="4">O-antigen acetylase</fullName>
    </submittedName>
</protein>
<accession>A0A850PPF1</accession>
<reference evidence="4 5" key="1">
    <citation type="submission" date="2020-05" db="EMBL/GenBank/DDBJ databases">
        <title>Draft genome sequence of Mycobacterium hippocampi DL, isolated from European seabass, Dicentrarchus labrax, reared in fish farms.</title>
        <authorList>
            <person name="Stathopoulou P."/>
            <person name="Asimakis E."/>
            <person name="Tzokas K."/>
            <person name="Batargias C."/>
            <person name="Tsiamis G."/>
        </authorList>
    </citation>
    <scope>NUCLEOTIDE SEQUENCE [LARGE SCALE GENOMIC DNA]</scope>
    <source>
        <strain evidence="4 5">DL</strain>
    </source>
</reference>
<evidence type="ECO:0000259" key="2">
    <source>
        <dbReference type="Pfam" id="PF01757"/>
    </source>
</evidence>
<evidence type="ECO:0000313" key="5">
    <source>
        <dbReference type="Proteomes" id="UP000570517"/>
    </source>
</evidence>
<evidence type="ECO:0000256" key="1">
    <source>
        <dbReference type="SAM" id="Phobius"/>
    </source>
</evidence>
<feature type="transmembrane region" description="Helical" evidence="1">
    <location>
        <begin position="332"/>
        <end position="355"/>
    </location>
</feature>
<dbReference type="GO" id="GO:0016020">
    <property type="term" value="C:membrane"/>
    <property type="evidence" value="ECO:0007669"/>
    <property type="project" value="TreeGrafter"/>
</dbReference>
<dbReference type="EMBL" id="JABFYL010000042">
    <property type="protein sequence ID" value="NVN52251.1"/>
    <property type="molecule type" value="Genomic_DNA"/>
</dbReference>
<dbReference type="Pfam" id="PF01757">
    <property type="entry name" value="Acyl_transf_3"/>
    <property type="match status" value="1"/>
</dbReference>
<feature type="domain" description="Acyltransferase 3" evidence="2">
    <location>
        <begin position="48"/>
        <end position="382"/>
    </location>
</feature>
<sequence length="731" mass="79123">MRVGPHPTIGAYSLFSEVVSVPGMMRGSATPAVGTAGDQSGSASARRADLDGLRGVAIALVAVFHIWFGRVSGGVDVFLVLSGYFFGGMVLRGALTPGASLSPLPHIRRLARRLLPALIVVLGVAALLTVTLQPKTRWETFADQSLASLGYYQNWHLANSAADYLRAGEGVSPLQHIWSMSVQGQFYIAFLAVITALTYLLRSTLGPRLKPVIVGILGALTIASFGYAIVAQSENQAAAYYDSFARGWELLAGVLAAMLLSGLRLPGWLRTVAAAIGIAAILTCGILIDGAQLFPGPWALVPVGATILVIAAGSGHVGSVPYPLRALSARPFIVLGGIAYSLYLWHWPILIFWLVHTGESRVGFAEGLAVLVVSLLLAYVTHRFIEEPLRHPRPHSPAPTRAVRVRNWRIQPTFAVRSIVALLAVALMTTSFGWREHVTIQRASGHELLQLPARDYPGARALVNQARVPALPMRPSVMEATDDLPATTKDKCISDFLNPAVINCIYGDPDAMRTIALAGGSHAEHWITALDLLGARHHFRVVTYLKMGCPLTTEQMPMIALSDKGYPQCHHWNQKVMAKLIADRPDFVFTTTTRPNLDGPGDVVPESYLGIWDMFSDNGISILGVRDTPWLIRDGWLRDPADCLSRGGSAASCGVERSEALSGVNPTLAVAQRYPLLHPLDLSDAVCDAEVCRVREGNILVYHDSHHLSATYMRTMAEELGRQIGAATHWW</sequence>
<feature type="transmembrane region" description="Helical" evidence="1">
    <location>
        <begin position="75"/>
        <end position="94"/>
    </location>
</feature>
<proteinExistence type="predicted"/>
<feature type="transmembrane region" description="Helical" evidence="1">
    <location>
        <begin position="213"/>
        <end position="231"/>
    </location>
</feature>
<evidence type="ECO:0000259" key="3">
    <source>
        <dbReference type="Pfam" id="PF19040"/>
    </source>
</evidence>
<dbReference type="PANTHER" id="PTHR23028">
    <property type="entry name" value="ACETYLTRANSFERASE"/>
    <property type="match status" value="1"/>
</dbReference>
<feature type="transmembrane region" description="Helical" evidence="1">
    <location>
        <begin position="267"/>
        <end position="288"/>
    </location>
</feature>
<dbReference type="InterPro" id="IPR043968">
    <property type="entry name" value="SGNH"/>
</dbReference>
<dbReference type="InterPro" id="IPR050879">
    <property type="entry name" value="Acyltransferase_3"/>
</dbReference>
<feature type="domain" description="SGNH" evidence="3">
    <location>
        <begin position="502"/>
        <end position="720"/>
    </location>
</feature>
<keyword evidence="1" id="KW-0812">Transmembrane</keyword>
<name>A0A850PPF1_9MYCO</name>
<feature type="transmembrane region" description="Helical" evidence="1">
    <location>
        <begin position="52"/>
        <end position="69"/>
    </location>
</feature>
<organism evidence="4 5">
    <name type="scientific">Mycolicibacterium hippocampi</name>
    <dbReference type="NCBI Taxonomy" id="659824"/>
    <lineage>
        <taxon>Bacteria</taxon>
        <taxon>Bacillati</taxon>
        <taxon>Actinomycetota</taxon>
        <taxon>Actinomycetes</taxon>
        <taxon>Mycobacteriales</taxon>
        <taxon>Mycobacteriaceae</taxon>
        <taxon>Mycolicibacterium</taxon>
    </lineage>
</organism>
<dbReference type="GO" id="GO:0016747">
    <property type="term" value="F:acyltransferase activity, transferring groups other than amino-acyl groups"/>
    <property type="evidence" value="ECO:0007669"/>
    <property type="project" value="InterPro"/>
</dbReference>
<feature type="transmembrane region" description="Helical" evidence="1">
    <location>
        <begin position="243"/>
        <end position="260"/>
    </location>
</feature>
<gene>
    <name evidence="4" type="ORF">HLY00_3347</name>
</gene>
<feature type="transmembrane region" description="Helical" evidence="1">
    <location>
        <begin position="300"/>
        <end position="320"/>
    </location>
</feature>
<dbReference type="AlphaFoldDB" id="A0A850PPF1"/>
<feature type="transmembrane region" description="Helical" evidence="1">
    <location>
        <begin position="184"/>
        <end position="201"/>
    </location>
</feature>
<feature type="transmembrane region" description="Helical" evidence="1">
    <location>
        <begin position="414"/>
        <end position="434"/>
    </location>
</feature>
<dbReference type="GO" id="GO:0009103">
    <property type="term" value="P:lipopolysaccharide biosynthetic process"/>
    <property type="evidence" value="ECO:0007669"/>
    <property type="project" value="TreeGrafter"/>
</dbReference>
<comment type="caution">
    <text evidence="4">The sequence shown here is derived from an EMBL/GenBank/DDBJ whole genome shotgun (WGS) entry which is preliminary data.</text>
</comment>
<feature type="transmembrane region" description="Helical" evidence="1">
    <location>
        <begin position="114"/>
        <end position="132"/>
    </location>
</feature>
<feature type="transmembrane region" description="Helical" evidence="1">
    <location>
        <begin position="367"/>
        <end position="385"/>
    </location>
</feature>
<keyword evidence="1" id="KW-0472">Membrane</keyword>
<evidence type="ECO:0000313" key="4">
    <source>
        <dbReference type="EMBL" id="NVN52251.1"/>
    </source>
</evidence>
<keyword evidence="1" id="KW-1133">Transmembrane helix</keyword>
<dbReference type="InterPro" id="IPR002656">
    <property type="entry name" value="Acyl_transf_3_dom"/>
</dbReference>
<keyword evidence="5" id="KW-1185">Reference proteome</keyword>
<dbReference type="Proteomes" id="UP000570517">
    <property type="component" value="Unassembled WGS sequence"/>
</dbReference>
<dbReference type="PANTHER" id="PTHR23028:SF53">
    <property type="entry name" value="ACYL_TRANSF_3 DOMAIN-CONTAINING PROTEIN"/>
    <property type="match status" value="1"/>
</dbReference>